<reference evidence="1 2" key="1">
    <citation type="submission" date="2018-02" db="EMBL/GenBank/DDBJ databases">
        <title>Draft genome of wild Prunus yedoensis var. nudiflora.</title>
        <authorList>
            <person name="Baek S."/>
            <person name="Kim J.-H."/>
            <person name="Choi K."/>
            <person name="Kim G.-B."/>
            <person name="Cho A."/>
            <person name="Jang H."/>
            <person name="Shin C.-H."/>
            <person name="Yu H.-J."/>
            <person name="Mun J.-H."/>
        </authorList>
    </citation>
    <scope>NUCLEOTIDE SEQUENCE [LARGE SCALE GENOMIC DNA]</scope>
    <source>
        <strain evidence="2">cv. Jeju island</strain>
        <tissue evidence="1">Leaf</tissue>
    </source>
</reference>
<sequence length="197" mass="22102">MNANEDHSQLSAIANQSEILISHRKLTKFYRILNTIVSADIDPEERLLDSSLIDFDRASLLNAIGNKYVSIDLPAHIFQAICGCNPRRLLRTHSLPFGSLITRFAMASKVRIDPTDQLKQLMPPINKMMYHNDETDETSEKSVVGFTASEPSPPQLNQPPLAQTKSFEKFSTELRSAWPDLPMRSLSSPVACMMQDA</sequence>
<evidence type="ECO:0000313" key="2">
    <source>
        <dbReference type="Proteomes" id="UP000250321"/>
    </source>
</evidence>
<comment type="caution">
    <text evidence="1">The sequence shown here is derived from an EMBL/GenBank/DDBJ whole genome shotgun (WGS) entry which is preliminary data.</text>
</comment>
<dbReference type="Proteomes" id="UP000250321">
    <property type="component" value="Unassembled WGS sequence"/>
</dbReference>
<dbReference type="AlphaFoldDB" id="A0A314U9J2"/>
<name>A0A314U9J2_PRUYE</name>
<gene>
    <name evidence="1" type="ORF">Pyn_38045</name>
</gene>
<protein>
    <submittedName>
        <fullName evidence="1">Uncharacterized protein</fullName>
    </submittedName>
</protein>
<keyword evidence="2" id="KW-1185">Reference proteome</keyword>
<evidence type="ECO:0000313" key="1">
    <source>
        <dbReference type="EMBL" id="PQM34087.1"/>
    </source>
</evidence>
<dbReference type="EMBL" id="PJQY01003836">
    <property type="protein sequence ID" value="PQM34087.1"/>
    <property type="molecule type" value="Genomic_DNA"/>
</dbReference>
<proteinExistence type="predicted"/>
<organism evidence="1 2">
    <name type="scientific">Prunus yedoensis var. nudiflora</name>
    <dbReference type="NCBI Taxonomy" id="2094558"/>
    <lineage>
        <taxon>Eukaryota</taxon>
        <taxon>Viridiplantae</taxon>
        <taxon>Streptophyta</taxon>
        <taxon>Embryophyta</taxon>
        <taxon>Tracheophyta</taxon>
        <taxon>Spermatophyta</taxon>
        <taxon>Magnoliopsida</taxon>
        <taxon>eudicotyledons</taxon>
        <taxon>Gunneridae</taxon>
        <taxon>Pentapetalae</taxon>
        <taxon>rosids</taxon>
        <taxon>fabids</taxon>
        <taxon>Rosales</taxon>
        <taxon>Rosaceae</taxon>
        <taxon>Amygdaloideae</taxon>
        <taxon>Amygdaleae</taxon>
        <taxon>Prunus</taxon>
    </lineage>
</organism>
<accession>A0A314U9J2</accession>